<organism evidence="2 3">
    <name type="scientific">Favolaschia claudopus</name>
    <dbReference type="NCBI Taxonomy" id="2862362"/>
    <lineage>
        <taxon>Eukaryota</taxon>
        <taxon>Fungi</taxon>
        <taxon>Dikarya</taxon>
        <taxon>Basidiomycota</taxon>
        <taxon>Agaricomycotina</taxon>
        <taxon>Agaricomycetes</taxon>
        <taxon>Agaricomycetidae</taxon>
        <taxon>Agaricales</taxon>
        <taxon>Marasmiineae</taxon>
        <taxon>Mycenaceae</taxon>
        <taxon>Favolaschia</taxon>
    </lineage>
</organism>
<dbReference type="EMBL" id="JAWWNJ010000040">
    <property type="protein sequence ID" value="KAK7020898.1"/>
    <property type="molecule type" value="Genomic_DNA"/>
</dbReference>
<feature type="region of interest" description="Disordered" evidence="1">
    <location>
        <begin position="22"/>
        <end position="71"/>
    </location>
</feature>
<feature type="non-terminal residue" evidence="2">
    <location>
        <position position="202"/>
    </location>
</feature>
<keyword evidence="3" id="KW-1185">Reference proteome</keyword>
<sequence length="202" mass="22558">RRRRNRLVPYYNSEGQLQGWVREEKSQNTRPATSLPQPIRHSQLPISTRPTAPLESNVAPAPAKLTTPIPSAAPPSWDGFPDGRIKCHFTPQQIEDTSQLVVYWAADKLPGKRGSPTAATPDKGNISRFNCAGVVECDSKVCLSQIAPGENILRQLQSECTCGSKLFHRSCRFQWSIARYIDGAVFESNHTHTHSRYTHLLV</sequence>
<evidence type="ECO:0000313" key="3">
    <source>
        <dbReference type="Proteomes" id="UP001362999"/>
    </source>
</evidence>
<name>A0AAW0B628_9AGAR</name>
<protein>
    <submittedName>
        <fullName evidence="2">Uncharacterized protein</fullName>
    </submittedName>
</protein>
<accession>A0AAW0B628</accession>
<evidence type="ECO:0000313" key="2">
    <source>
        <dbReference type="EMBL" id="KAK7020898.1"/>
    </source>
</evidence>
<evidence type="ECO:0000256" key="1">
    <source>
        <dbReference type="SAM" id="MobiDB-lite"/>
    </source>
</evidence>
<reference evidence="2 3" key="1">
    <citation type="journal article" date="2024" name="J Genomics">
        <title>Draft genome sequencing and assembly of Favolaschia claudopus CIRM-BRFM 2984 isolated from oak limbs.</title>
        <authorList>
            <person name="Navarro D."/>
            <person name="Drula E."/>
            <person name="Chaduli D."/>
            <person name="Cazenave R."/>
            <person name="Ahrendt S."/>
            <person name="Wang J."/>
            <person name="Lipzen A."/>
            <person name="Daum C."/>
            <person name="Barry K."/>
            <person name="Grigoriev I.V."/>
            <person name="Favel A."/>
            <person name="Rosso M.N."/>
            <person name="Martin F."/>
        </authorList>
    </citation>
    <scope>NUCLEOTIDE SEQUENCE [LARGE SCALE GENOMIC DNA]</scope>
    <source>
        <strain evidence="2 3">CIRM-BRFM 2984</strain>
    </source>
</reference>
<dbReference type="AlphaFoldDB" id="A0AAW0B628"/>
<proteinExistence type="predicted"/>
<feature type="non-terminal residue" evidence="2">
    <location>
        <position position="1"/>
    </location>
</feature>
<comment type="caution">
    <text evidence="2">The sequence shown here is derived from an EMBL/GenBank/DDBJ whole genome shotgun (WGS) entry which is preliminary data.</text>
</comment>
<gene>
    <name evidence="2" type="ORF">R3P38DRAFT_3548214</name>
</gene>
<dbReference type="Proteomes" id="UP001362999">
    <property type="component" value="Unassembled WGS sequence"/>
</dbReference>